<dbReference type="InterPro" id="IPR019775">
    <property type="entry name" value="WD40_repeat_CS"/>
</dbReference>
<dbReference type="Gene3D" id="2.130.10.10">
    <property type="entry name" value="YVTN repeat-like/Quinoprotein amine dehydrogenase"/>
    <property type="match status" value="3"/>
</dbReference>
<dbReference type="SMART" id="SM00320">
    <property type="entry name" value="WD40"/>
    <property type="match status" value="5"/>
</dbReference>
<dbReference type="PANTHER" id="PTHR44129">
    <property type="entry name" value="WD REPEAT-CONTAINING PROTEIN POP1"/>
    <property type="match status" value="1"/>
</dbReference>
<dbReference type="InterPro" id="IPR036322">
    <property type="entry name" value="WD40_repeat_dom_sf"/>
</dbReference>
<dbReference type="InterPro" id="IPR015943">
    <property type="entry name" value="WD40/YVTN_repeat-like_dom_sf"/>
</dbReference>
<sequence length="428" mass="47398">LLDKFTSINDQPVCVAYVPPTNMYWASGRFGRLVAYDPRAPSNVTEYVRDSNSLDRFRVTTLFAPLHTDLLLGATAKRQLVVWQHNKQAAYRQVLNEVEDARPPAQEEIFSGGADGKVLRWQLDAEENCDIYVCVEEIPLHNKNILAIAYSPELGCLITGGEDSTIQVKYLNQAVPTFNDMPLPTSFVDHELRVTGLALLKHNVLASISADRCLRTWDLTTMKPLGCVQAAHDTPLQCIEYCQESNEIATCGMGNKVKIWDAQRPAALRLKLVLNHADNGAHDSDDEGGRGPKSNMTWLTRSDMPGLAQATNPLVDSTIKAAMRDTPEVRWVASRGVWVTAADDDMIRLWSPAGVKLSQWSQNGGSVQCLYVDNVNNLLVVAMQDKDCCVYDLDDPIPRATYKGHTDVVKGIGYLAAAKCYVTASWDK</sequence>
<dbReference type="AlphaFoldDB" id="A0A699YE31"/>
<feature type="repeat" description="WD" evidence="3">
    <location>
        <begin position="229"/>
        <end position="270"/>
    </location>
</feature>
<dbReference type="PROSITE" id="PS00678">
    <property type="entry name" value="WD_REPEATS_1"/>
    <property type="match status" value="1"/>
</dbReference>
<evidence type="ECO:0000313" key="4">
    <source>
        <dbReference type="EMBL" id="GFH06088.1"/>
    </source>
</evidence>
<evidence type="ECO:0000256" key="2">
    <source>
        <dbReference type="ARBA" id="ARBA00022737"/>
    </source>
</evidence>
<name>A0A699YE31_HAELA</name>
<evidence type="ECO:0000313" key="5">
    <source>
        <dbReference type="Proteomes" id="UP000485058"/>
    </source>
</evidence>
<accession>A0A699YE31</accession>
<dbReference type="InterPro" id="IPR001680">
    <property type="entry name" value="WD40_rpt"/>
</dbReference>
<dbReference type="EMBL" id="BLLF01000021">
    <property type="protein sequence ID" value="GFH06088.1"/>
    <property type="molecule type" value="Genomic_DNA"/>
</dbReference>
<dbReference type="InterPro" id="IPR050349">
    <property type="entry name" value="WD_LIS1/nudF_dynein_reg"/>
</dbReference>
<comment type="caution">
    <text evidence="4">The sequence shown here is derived from an EMBL/GenBank/DDBJ whole genome shotgun (WGS) entry which is preliminary data.</text>
</comment>
<feature type="non-terminal residue" evidence="4">
    <location>
        <position position="1"/>
    </location>
</feature>
<protein>
    <submittedName>
        <fullName evidence="4">Uncharacterized protein</fullName>
    </submittedName>
</protein>
<keyword evidence="1 3" id="KW-0853">WD repeat</keyword>
<dbReference type="PROSITE" id="PS50082">
    <property type="entry name" value="WD_REPEATS_2"/>
    <property type="match status" value="1"/>
</dbReference>
<dbReference type="Pfam" id="PF00400">
    <property type="entry name" value="WD40"/>
    <property type="match status" value="2"/>
</dbReference>
<keyword evidence="2" id="KW-0677">Repeat</keyword>
<keyword evidence="5" id="KW-1185">Reference proteome</keyword>
<proteinExistence type="predicted"/>
<gene>
    <name evidence="4" type="ORF">HaLaN_00660</name>
</gene>
<evidence type="ECO:0000256" key="1">
    <source>
        <dbReference type="ARBA" id="ARBA00022574"/>
    </source>
</evidence>
<dbReference type="Proteomes" id="UP000485058">
    <property type="component" value="Unassembled WGS sequence"/>
</dbReference>
<dbReference type="SUPFAM" id="SSF50978">
    <property type="entry name" value="WD40 repeat-like"/>
    <property type="match status" value="1"/>
</dbReference>
<evidence type="ECO:0000256" key="3">
    <source>
        <dbReference type="PROSITE-ProRule" id="PRU00221"/>
    </source>
</evidence>
<organism evidence="4 5">
    <name type="scientific">Haematococcus lacustris</name>
    <name type="common">Green alga</name>
    <name type="synonym">Haematococcus pluvialis</name>
    <dbReference type="NCBI Taxonomy" id="44745"/>
    <lineage>
        <taxon>Eukaryota</taxon>
        <taxon>Viridiplantae</taxon>
        <taxon>Chlorophyta</taxon>
        <taxon>core chlorophytes</taxon>
        <taxon>Chlorophyceae</taxon>
        <taxon>CS clade</taxon>
        <taxon>Chlamydomonadales</taxon>
        <taxon>Haematococcaceae</taxon>
        <taxon>Haematococcus</taxon>
    </lineage>
</organism>
<reference evidence="4 5" key="1">
    <citation type="submission" date="2020-02" db="EMBL/GenBank/DDBJ databases">
        <title>Draft genome sequence of Haematococcus lacustris strain NIES-144.</title>
        <authorList>
            <person name="Morimoto D."/>
            <person name="Nakagawa S."/>
            <person name="Yoshida T."/>
            <person name="Sawayama S."/>
        </authorList>
    </citation>
    <scope>NUCLEOTIDE SEQUENCE [LARGE SCALE GENOMIC DNA]</scope>
    <source>
        <strain evidence="4 5">NIES-144</strain>
    </source>
</reference>